<organism evidence="3 4">
    <name type="scientific">Yoonia rosea</name>
    <dbReference type="NCBI Taxonomy" id="287098"/>
    <lineage>
        <taxon>Bacteria</taxon>
        <taxon>Pseudomonadati</taxon>
        <taxon>Pseudomonadota</taxon>
        <taxon>Alphaproteobacteria</taxon>
        <taxon>Rhodobacterales</taxon>
        <taxon>Paracoccaceae</taxon>
        <taxon>Yoonia</taxon>
    </lineage>
</organism>
<accession>A0A1R3XD48</accession>
<dbReference type="InterPro" id="IPR003399">
    <property type="entry name" value="Mce/MlaD"/>
</dbReference>
<dbReference type="RefSeq" id="WP_076660215.1">
    <property type="nucleotide sequence ID" value="NZ_FTPR01000002.1"/>
</dbReference>
<feature type="domain" description="Mce/MlaD" evidence="2">
    <location>
        <begin position="39"/>
        <end position="115"/>
    </location>
</feature>
<feature type="transmembrane region" description="Helical" evidence="1">
    <location>
        <begin position="7"/>
        <end position="29"/>
    </location>
</feature>
<dbReference type="AlphaFoldDB" id="A0A1R3XD48"/>
<evidence type="ECO:0000313" key="3">
    <source>
        <dbReference type="EMBL" id="SIT87757.1"/>
    </source>
</evidence>
<evidence type="ECO:0000256" key="1">
    <source>
        <dbReference type="SAM" id="Phobius"/>
    </source>
</evidence>
<protein>
    <submittedName>
        <fullName evidence="3">Phospholipid/cholesterol/gamma-HCH transport system substrate-binding protein</fullName>
    </submittedName>
</protein>
<dbReference type="STRING" id="287098.SAMN05421665_2520"/>
<dbReference type="EMBL" id="FTPR01000002">
    <property type="protein sequence ID" value="SIT87757.1"/>
    <property type="molecule type" value="Genomic_DNA"/>
</dbReference>
<name>A0A1R3XD48_9RHOB</name>
<dbReference type="SUPFAM" id="SSF58104">
    <property type="entry name" value="Methyl-accepting chemotaxis protein (MCP) signaling domain"/>
    <property type="match status" value="1"/>
</dbReference>
<proteinExistence type="predicted"/>
<keyword evidence="1" id="KW-0472">Membrane</keyword>
<dbReference type="Pfam" id="PF02470">
    <property type="entry name" value="MlaD"/>
    <property type="match status" value="1"/>
</dbReference>
<dbReference type="PANTHER" id="PTHR36698:SF2">
    <property type="entry name" value="MCE_MLAD DOMAIN-CONTAINING PROTEIN"/>
    <property type="match status" value="1"/>
</dbReference>
<reference evidence="4" key="1">
    <citation type="submission" date="2017-01" db="EMBL/GenBank/DDBJ databases">
        <authorList>
            <person name="Varghese N."/>
            <person name="Submissions S."/>
        </authorList>
    </citation>
    <scope>NUCLEOTIDE SEQUENCE [LARGE SCALE GENOMIC DNA]</scope>
    <source>
        <strain evidence="4">DSM 29591</strain>
    </source>
</reference>
<sequence>METRANFIIIGLFTLLGILGGLGFFLWLASVQIDRQYAQYGVLFDNVSGLDQSAEVLFNGVSVGRVTGIRIWEDDPSKAYVAVEIDSTTPVAVDTIARLESQGVTGVAYIALSGGAPGAPVIPLNGNEVPIIPSRQSTFQSLVSSAPDLIADASRIVSQLEQLTGPDNQERVRSILENVDNATDGLEQALADFSDISETLRAATAQVTGFVAEFDGVGNSARATLDAADGSFAAITETFGNANTAIENLGPAIDQANAAIAAINTLVTEDFAPLADDLRTTLGNADTALASADQAFVRADGLMVDDLGPALADTRAALTDLASTVATVTDDVPAIMADLRAGVAEARGAIAAISPGMRDFGALGGEARAAVRALNDLIRRINQDPAGFVLDNRVPEYRR</sequence>
<dbReference type="Proteomes" id="UP000186997">
    <property type="component" value="Unassembled WGS sequence"/>
</dbReference>
<evidence type="ECO:0000313" key="4">
    <source>
        <dbReference type="Proteomes" id="UP000186997"/>
    </source>
</evidence>
<keyword evidence="1" id="KW-1133">Transmembrane helix</keyword>
<evidence type="ECO:0000259" key="2">
    <source>
        <dbReference type="Pfam" id="PF02470"/>
    </source>
</evidence>
<dbReference type="OrthoDB" id="9808689at2"/>
<keyword evidence="4" id="KW-1185">Reference proteome</keyword>
<gene>
    <name evidence="3" type="ORF">SAMN05421665_2520</name>
</gene>
<keyword evidence="1" id="KW-0812">Transmembrane</keyword>
<dbReference type="PANTHER" id="PTHR36698">
    <property type="entry name" value="BLL5892 PROTEIN"/>
    <property type="match status" value="1"/>
</dbReference>